<dbReference type="InterPro" id="IPR000209">
    <property type="entry name" value="Peptidase_S8/S53_dom"/>
</dbReference>
<sequence>MSHPQPRRLNSLFGTRAPKERRPTGVSRKRKKQLGFESLEARQVMSATPLASPNYSPSAWTGGTISSGSTQGMLDTLARELYWQSILTNSSVSTAAVTNSVPTDPYLGQQWHLVNSGQQVGNPDFQAIYGVPGEDINVAPVWNMGYTGAGVTVAVIDSGVQLNHPDLAANINLGLALDALSINGDGSPNVANPINAHGTAVAGLIGAVANNGLGGVGVAPGVSLVPIRLIDVGQTEQAFIDAFRHAIQDIDITNNSWGPGVVRGLAGPTAAELLALRDSVIFGRGGLGVVHVFSAGNDGGPAFNEGFTSIGGFDSAAYNGWVNSRYTIGVTGVDHDGFYNNVDGTITVYPEVSSSVLVAAPTGSNAGPVITNDSGIGSGLITTDLTGEDGFNAAPDPITGQETEDPFYPFDRDFLSNTDYTSRMNGTSASAPLVSGVIALMLEANPNLSWRDVQEILVRSARQNAQFGVPQSGQGQSSGFGTQNTWIVNQVPVFHDPDLFVTGVPVDPLLRTMAPTLNPNAFLTANGLTSLNPDHYVATPFQLTNGSGYTVSQGVGYYGEQVGYAHGVVDAEMAVRLAEQWSTKEQTLPSELTFTSYVEGPGVGFVLNIPAAEKGSEDSGYQIVPGGIGGADGGGFIDYWNEFFVDDPDFTQDFNYRGDSSIEFNVPANNNMRVETVEVKVSLTGGTVDALDHLRIMLVSPEGTQSELNDYWIEDPGDPFSFQLEPLSNAIVYGTPGSVDTTGGNLVWTFSTNRNWGERANDAIVYDPVTGEPAIDELGLFGGPDRTAGQALTQGWRVVIENYDFQTEFGLAGIEVAFHGSPINASTQRIQGFVGVDDNRDDQFNFSRVIQSTVDLDGDASIVRLGEVINQVDLTQESFAGNVTVVARRASDNVVVGRFVTGHDGNYYFDLVPDDYIISIEDPEGRVAQNDALTPAGRLRDYKSEWLITEDYFKVWDKVPGSPTETVVDANGVPVAWLDDNGDEQVTGMKGINFLLDPGDPPAQQVEFSGVVYADTNGDGIFNGNDIALPNSTIFGDVNRNGLRDAGEIVVTTNASGAYNLVVPTTAAGVMNVGIVPPAQWTATNPAAKIHTRYVTPGDEFTGLDFYIKPPADNIGGGGINQPGILMGVIFQDQGASPNGQREASEPGAPGFTVYIDANNNGVLDAGDTSTVTNQHGAYIFTNVAPGQRVVRVATPSPFQLTAPTAGRYTVQLTGSSTISSLVFGIKDTATLDYGDLPASYGATTAAQNGARHKKGVYFLGSTIDGELNGNPTANADGDDTSGFDDEDGIVFDPIVAGSTVRLIATASRNNGYLKGWIDWNGDGDFDDANERLVFSGIGSPSNNVLLSAGANQLFINVPAGVNVANVYARFRYGEQTLNSIFGEAQIGEVEDYLLPVAPPAIPAIVGLPADFTGDGRVDGMDFLTWQRHFGATSGAGQAQGSTNGDGDVDKYDLDEWKIDFGSVVAVASLTIEEDYSDAPQTLAVEFQGVSTFTAAADQSFSSALRSTGSSLGLTSVSPVMSNDATARFESRPNWATIAGKLNDVAERLRQRADSLDDRLEEGRDFVVELLHDVADRVDNFDFESVRRDRAFDDLFGSRRRQGLKVEADAAASEETDADDAFAMFADHFEVPRG</sequence>
<feature type="domain" description="P/Homo B" evidence="12">
    <location>
        <begin position="623"/>
        <end position="808"/>
    </location>
</feature>
<dbReference type="PRINTS" id="PR00723">
    <property type="entry name" value="SUBTILISIN"/>
</dbReference>
<evidence type="ECO:0000256" key="7">
    <source>
        <dbReference type="ARBA" id="ARBA00022825"/>
    </source>
</evidence>
<keyword evidence="14" id="KW-1185">Reference proteome</keyword>
<dbReference type="InterPro" id="IPR034182">
    <property type="entry name" value="Kexin/furin"/>
</dbReference>
<dbReference type="InterPro" id="IPR015500">
    <property type="entry name" value="Peptidase_S8_subtilisin-rel"/>
</dbReference>
<dbReference type="CDD" id="cd04059">
    <property type="entry name" value="Peptidases_S8_Protein_convertases_Kexins_Furin-like"/>
    <property type="match status" value="1"/>
</dbReference>
<feature type="active site" description="Charge relay system" evidence="9 10">
    <location>
        <position position="428"/>
    </location>
</feature>
<dbReference type="InterPro" id="IPR008979">
    <property type="entry name" value="Galactose-bd-like_sf"/>
</dbReference>
<dbReference type="SUPFAM" id="SSF117074">
    <property type="entry name" value="Hypothetical protein PA1324"/>
    <property type="match status" value="1"/>
</dbReference>
<dbReference type="PANTHER" id="PTHR42884">
    <property type="entry name" value="PROPROTEIN CONVERTASE SUBTILISIN/KEXIN-RELATED"/>
    <property type="match status" value="1"/>
</dbReference>
<dbReference type="Gene3D" id="2.60.120.260">
    <property type="entry name" value="Galactose-binding domain-like"/>
    <property type="match status" value="1"/>
</dbReference>
<dbReference type="Pfam" id="PF00082">
    <property type="entry name" value="Peptidase_S8"/>
    <property type="match status" value="1"/>
</dbReference>
<dbReference type="GO" id="GO:0005576">
    <property type="term" value="C:extracellular region"/>
    <property type="evidence" value="ECO:0007669"/>
    <property type="project" value="UniProtKB-SubCell"/>
</dbReference>
<accession>A0A517TW49</accession>
<dbReference type="OrthoDB" id="227529at2"/>
<keyword evidence="6 10" id="KW-0378">Hydrolase</keyword>
<protein>
    <submittedName>
        <fullName evidence="13">Calcium-dependent protease</fullName>
        <ecNumber evidence="13">3.4.21.-</ecNumber>
    </submittedName>
</protein>
<dbReference type="Pfam" id="PF20009">
    <property type="entry name" value="GEVED"/>
    <property type="match status" value="1"/>
</dbReference>
<gene>
    <name evidence="13" type="primary">prcA</name>
    <name evidence="13" type="ORF">I41_17840</name>
</gene>
<dbReference type="GO" id="GO:0012505">
    <property type="term" value="C:endomembrane system"/>
    <property type="evidence" value="ECO:0007669"/>
    <property type="project" value="UniProtKB-ARBA"/>
</dbReference>
<feature type="region of interest" description="Disordered" evidence="11">
    <location>
        <begin position="1"/>
        <end position="35"/>
    </location>
</feature>
<keyword evidence="7 10" id="KW-0720">Serine protease</keyword>
<keyword evidence="5" id="KW-0732">Signal</keyword>
<dbReference type="GO" id="GO:0016020">
    <property type="term" value="C:membrane"/>
    <property type="evidence" value="ECO:0007669"/>
    <property type="project" value="TreeGrafter"/>
</dbReference>
<dbReference type="GO" id="GO:0005737">
    <property type="term" value="C:cytoplasm"/>
    <property type="evidence" value="ECO:0007669"/>
    <property type="project" value="UniProtKB-ARBA"/>
</dbReference>
<dbReference type="Proteomes" id="UP000317909">
    <property type="component" value="Chromosome"/>
</dbReference>
<dbReference type="KEGG" id="llh:I41_17840"/>
<evidence type="ECO:0000256" key="9">
    <source>
        <dbReference type="PIRSR" id="PIRSR615500-1"/>
    </source>
</evidence>
<evidence type="ECO:0000256" key="5">
    <source>
        <dbReference type="ARBA" id="ARBA00022729"/>
    </source>
</evidence>
<dbReference type="InterPro" id="IPR013783">
    <property type="entry name" value="Ig-like_fold"/>
</dbReference>
<evidence type="ECO:0000256" key="8">
    <source>
        <dbReference type="ARBA" id="ARBA00022837"/>
    </source>
</evidence>
<dbReference type="InterPro" id="IPR023828">
    <property type="entry name" value="Peptidase_S8_Ser-AS"/>
</dbReference>
<dbReference type="Gene3D" id="2.60.40.10">
    <property type="entry name" value="Immunoglobulins"/>
    <property type="match status" value="1"/>
</dbReference>
<dbReference type="EC" id="3.4.21.-" evidence="13"/>
<dbReference type="SUPFAM" id="SSF52743">
    <property type="entry name" value="Subtilisin-like"/>
    <property type="match status" value="1"/>
</dbReference>
<evidence type="ECO:0000256" key="10">
    <source>
        <dbReference type="PROSITE-ProRule" id="PRU01240"/>
    </source>
</evidence>
<reference evidence="13 14" key="1">
    <citation type="submission" date="2019-02" db="EMBL/GenBank/DDBJ databases">
        <title>Deep-cultivation of Planctomycetes and their phenomic and genomic characterization uncovers novel biology.</title>
        <authorList>
            <person name="Wiegand S."/>
            <person name="Jogler M."/>
            <person name="Boedeker C."/>
            <person name="Pinto D."/>
            <person name="Vollmers J."/>
            <person name="Rivas-Marin E."/>
            <person name="Kohn T."/>
            <person name="Peeters S.H."/>
            <person name="Heuer A."/>
            <person name="Rast P."/>
            <person name="Oberbeckmann S."/>
            <person name="Bunk B."/>
            <person name="Jeske O."/>
            <person name="Meyerdierks A."/>
            <person name="Storesund J.E."/>
            <person name="Kallscheuer N."/>
            <person name="Luecker S."/>
            <person name="Lage O.M."/>
            <person name="Pohl T."/>
            <person name="Merkel B.J."/>
            <person name="Hornburger P."/>
            <person name="Mueller R.-W."/>
            <person name="Bruemmer F."/>
            <person name="Labrenz M."/>
            <person name="Spormann A.M."/>
            <person name="Op den Camp H."/>
            <person name="Overmann J."/>
            <person name="Amann R."/>
            <person name="Jetten M.S.M."/>
            <person name="Mascher T."/>
            <person name="Medema M.H."/>
            <person name="Devos D.P."/>
            <person name="Kaster A.-K."/>
            <person name="Ovreas L."/>
            <person name="Rohde M."/>
            <person name="Galperin M.Y."/>
            <person name="Jogler C."/>
        </authorList>
    </citation>
    <scope>NUCLEOTIDE SEQUENCE [LARGE SCALE GENOMIC DNA]</scope>
    <source>
        <strain evidence="13 14">I41</strain>
    </source>
</reference>
<dbReference type="RefSeq" id="WP_145432153.1">
    <property type="nucleotide sequence ID" value="NZ_CP036339.1"/>
</dbReference>
<feature type="active site" description="Charge relay system" evidence="9 10">
    <location>
        <position position="197"/>
    </location>
</feature>
<keyword evidence="4 10" id="KW-0645">Protease</keyword>
<dbReference type="PROSITE" id="PS00137">
    <property type="entry name" value="SUBTILASE_HIS"/>
    <property type="match status" value="1"/>
</dbReference>
<dbReference type="GO" id="GO:0016485">
    <property type="term" value="P:protein processing"/>
    <property type="evidence" value="ECO:0007669"/>
    <property type="project" value="TreeGrafter"/>
</dbReference>
<dbReference type="PROSITE" id="PS51892">
    <property type="entry name" value="SUBTILASE"/>
    <property type="match status" value="1"/>
</dbReference>
<feature type="active site" description="Charge relay system" evidence="9 10">
    <location>
        <position position="157"/>
    </location>
</feature>
<dbReference type="InterPro" id="IPR023827">
    <property type="entry name" value="Peptidase_S8_Asp-AS"/>
</dbReference>
<name>A0A517TW49_9BACT</name>
<evidence type="ECO:0000256" key="6">
    <source>
        <dbReference type="ARBA" id="ARBA00022801"/>
    </source>
</evidence>
<dbReference type="GO" id="GO:0004252">
    <property type="term" value="F:serine-type endopeptidase activity"/>
    <property type="evidence" value="ECO:0007669"/>
    <property type="project" value="UniProtKB-UniRule"/>
</dbReference>
<evidence type="ECO:0000259" key="12">
    <source>
        <dbReference type="PROSITE" id="PS51829"/>
    </source>
</evidence>
<dbReference type="SUPFAM" id="SSF49785">
    <property type="entry name" value="Galactose-binding domain-like"/>
    <property type="match status" value="1"/>
</dbReference>
<dbReference type="PANTHER" id="PTHR42884:SF14">
    <property type="entry name" value="NEUROENDOCRINE CONVERTASE 1"/>
    <property type="match status" value="1"/>
</dbReference>
<dbReference type="InterPro" id="IPR045474">
    <property type="entry name" value="GEVED"/>
</dbReference>
<evidence type="ECO:0000256" key="2">
    <source>
        <dbReference type="ARBA" id="ARBA00005325"/>
    </source>
</evidence>
<evidence type="ECO:0000256" key="1">
    <source>
        <dbReference type="ARBA" id="ARBA00004613"/>
    </source>
</evidence>
<dbReference type="InterPro" id="IPR002884">
    <property type="entry name" value="P_dom"/>
</dbReference>
<dbReference type="InterPro" id="IPR033764">
    <property type="entry name" value="Sdr_B"/>
</dbReference>
<comment type="subcellular location">
    <subcellularLocation>
        <location evidence="1">Secreted</location>
    </subcellularLocation>
</comment>
<evidence type="ECO:0000256" key="4">
    <source>
        <dbReference type="ARBA" id="ARBA00022670"/>
    </source>
</evidence>
<comment type="similarity">
    <text evidence="2">Belongs to the peptidase S8 family. Furin subfamily.</text>
</comment>
<dbReference type="PROSITE" id="PS51829">
    <property type="entry name" value="P_HOMO_B"/>
    <property type="match status" value="1"/>
</dbReference>
<organism evidence="13 14">
    <name type="scientific">Lacipirellula limnantheis</name>
    <dbReference type="NCBI Taxonomy" id="2528024"/>
    <lineage>
        <taxon>Bacteria</taxon>
        <taxon>Pseudomonadati</taxon>
        <taxon>Planctomycetota</taxon>
        <taxon>Planctomycetia</taxon>
        <taxon>Pirellulales</taxon>
        <taxon>Lacipirellulaceae</taxon>
        <taxon>Lacipirellula</taxon>
    </lineage>
</organism>
<proteinExistence type="inferred from homology"/>
<dbReference type="PROSITE" id="PS00136">
    <property type="entry name" value="SUBTILASE_ASP"/>
    <property type="match status" value="1"/>
</dbReference>
<evidence type="ECO:0000256" key="11">
    <source>
        <dbReference type="SAM" id="MobiDB-lite"/>
    </source>
</evidence>
<evidence type="ECO:0000313" key="13">
    <source>
        <dbReference type="EMBL" id="QDT72603.1"/>
    </source>
</evidence>
<dbReference type="Gene3D" id="3.40.50.200">
    <property type="entry name" value="Peptidase S8/S53 domain"/>
    <property type="match status" value="1"/>
</dbReference>
<dbReference type="InterPro" id="IPR022398">
    <property type="entry name" value="Peptidase_S8_His-AS"/>
</dbReference>
<dbReference type="EMBL" id="CP036339">
    <property type="protein sequence ID" value="QDT72603.1"/>
    <property type="molecule type" value="Genomic_DNA"/>
</dbReference>
<dbReference type="Pfam" id="PF17210">
    <property type="entry name" value="SdrD_B"/>
    <property type="match status" value="1"/>
</dbReference>
<keyword evidence="3" id="KW-0964">Secreted</keyword>
<dbReference type="PROSITE" id="PS00138">
    <property type="entry name" value="SUBTILASE_SER"/>
    <property type="match status" value="1"/>
</dbReference>
<evidence type="ECO:0000313" key="14">
    <source>
        <dbReference type="Proteomes" id="UP000317909"/>
    </source>
</evidence>
<dbReference type="InterPro" id="IPR036852">
    <property type="entry name" value="Peptidase_S8/S53_dom_sf"/>
</dbReference>
<evidence type="ECO:0000256" key="3">
    <source>
        <dbReference type="ARBA" id="ARBA00022525"/>
    </source>
</evidence>
<keyword evidence="8" id="KW-0106">Calcium</keyword>